<protein>
    <submittedName>
        <fullName evidence="1">Uncharacterized protein</fullName>
    </submittedName>
</protein>
<proteinExistence type="predicted"/>
<evidence type="ECO:0000313" key="2">
    <source>
        <dbReference type="Proteomes" id="UP000032431"/>
    </source>
</evidence>
<dbReference type="OrthoDB" id="2063031at2"/>
<dbReference type="Pfam" id="PF20074">
    <property type="entry name" value="DUF6470"/>
    <property type="match status" value="1"/>
</dbReference>
<name>A0A078KIW1_9FIRM</name>
<dbReference type="HOGENOM" id="CLU_1382013_0_0_9"/>
<dbReference type="Proteomes" id="UP000032431">
    <property type="component" value="Chromosome I"/>
</dbReference>
<reference evidence="2" key="1">
    <citation type="submission" date="2014-07" db="EMBL/GenBank/DDBJ databases">
        <authorList>
            <person name="Wibberg D."/>
        </authorList>
    </citation>
    <scope>NUCLEOTIDE SEQUENCE [LARGE SCALE GENOMIC DNA]</scope>
    <source>
        <strain evidence="2">DG5</strain>
    </source>
</reference>
<dbReference type="EMBL" id="LM995447">
    <property type="protein sequence ID" value="CDZ23521.1"/>
    <property type="molecule type" value="Genomic_DNA"/>
</dbReference>
<evidence type="ECO:0000313" key="1">
    <source>
        <dbReference type="EMBL" id="CDZ23521.1"/>
    </source>
</evidence>
<organism evidence="1 2">
    <name type="scientific">[Clostridium] cellulosi</name>
    <dbReference type="NCBI Taxonomy" id="29343"/>
    <lineage>
        <taxon>Bacteria</taxon>
        <taxon>Bacillati</taxon>
        <taxon>Bacillota</taxon>
        <taxon>Clostridia</taxon>
        <taxon>Eubacteriales</taxon>
        <taxon>Oscillospiraceae</taxon>
        <taxon>Oscillospiraceae incertae sedis</taxon>
    </lineage>
</organism>
<dbReference type="KEGG" id="ccel:CCDG5_0382"/>
<keyword evidence="2" id="KW-1185">Reference proteome</keyword>
<dbReference type="AlphaFoldDB" id="A0A078KIW1"/>
<dbReference type="STRING" id="29343.CCDG5_0382"/>
<dbReference type="InterPro" id="IPR045527">
    <property type="entry name" value="DUF6470"/>
</dbReference>
<sequence>MLVNLIRIHSIPAKIDISSVSARIGAHSVPSKLDIEKIPSKLEIHQKNIQVQIDSTECFAEEGHKTISMLIKENAEEGMQALRDYAHEFSVEAYMYNQAGKGEDVLKELAKKYVSGEIPNVGIKFIPSQRPKISWIENSVQTYWQPAKYICNWTISPWPEVYMERLGSVTITEVQKPELHIEYLGSPEGYHILDKLV</sequence>
<dbReference type="PATRIC" id="fig|29343.3.peg.398"/>
<gene>
    <name evidence="1" type="ORF">CCDG5_0382</name>
</gene>
<accession>A0A078KIW1</accession>